<dbReference type="Gene3D" id="2.40.70.10">
    <property type="entry name" value="Acid Proteases"/>
    <property type="match status" value="1"/>
</dbReference>
<dbReference type="CDD" id="cd05483">
    <property type="entry name" value="retropepsin_like_bacteria"/>
    <property type="match status" value="1"/>
</dbReference>
<dbReference type="PROSITE" id="PS00141">
    <property type="entry name" value="ASP_PROTEASE"/>
    <property type="match status" value="1"/>
</dbReference>
<name>A0A7W3SZK7_9BACL</name>
<dbReference type="InterPro" id="IPR021109">
    <property type="entry name" value="Peptidase_aspartic_dom_sf"/>
</dbReference>
<organism evidence="1 2">
    <name type="scientific">Fontibacillus solani</name>
    <dbReference type="NCBI Taxonomy" id="1572857"/>
    <lineage>
        <taxon>Bacteria</taxon>
        <taxon>Bacillati</taxon>
        <taxon>Bacillota</taxon>
        <taxon>Bacilli</taxon>
        <taxon>Bacillales</taxon>
        <taxon>Paenibacillaceae</taxon>
        <taxon>Fontibacillus</taxon>
    </lineage>
</organism>
<dbReference type="GO" id="GO:0004190">
    <property type="term" value="F:aspartic-type endopeptidase activity"/>
    <property type="evidence" value="ECO:0007669"/>
    <property type="project" value="InterPro"/>
</dbReference>
<dbReference type="InterPro" id="IPR001969">
    <property type="entry name" value="Aspartic_peptidase_AS"/>
</dbReference>
<keyword evidence="1" id="KW-0378">Hydrolase</keyword>
<proteinExistence type="predicted"/>
<keyword evidence="1" id="KW-0645">Protease</keyword>
<dbReference type="InterPro" id="IPR034122">
    <property type="entry name" value="Retropepsin-like_bacterial"/>
</dbReference>
<dbReference type="Pfam" id="PF13650">
    <property type="entry name" value="Asp_protease_2"/>
    <property type="match status" value="1"/>
</dbReference>
<dbReference type="GO" id="GO:0006508">
    <property type="term" value="P:proteolysis"/>
    <property type="evidence" value="ECO:0007669"/>
    <property type="project" value="UniProtKB-KW"/>
</dbReference>
<dbReference type="EMBL" id="JACJIP010000076">
    <property type="protein sequence ID" value="MBA9088838.1"/>
    <property type="molecule type" value="Genomic_DNA"/>
</dbReference>
<dbReference type="AlphaFoldDB" id="A0A7W3SZK7"/>
<sequence>MKSIIQLSNSDLPFIEVTIYYKNQSIKLPHVLIDTGSSSTILKLDVVEEIGLTVELDDVLGSISGVGGSEFVFFKTVDAIEVDGFRVENFQVDIGTMDYGINIDGIIGMDFLLHAKGIIDLNELILICKQ</sequence>
<protein>
    <submittedName>
        <fullName evidence="1">Putative aspartyl protease</fullName>
    </submittedName>
</protein>
<accession>A0A7W3SZK7</accession>
<dbReference type="SUPFAM" id="SSF50630">
    <property type="entry name" value="Acid proteases"/>
    <property type="match status" value="1"/>
</dbReference>
<evidence type="ECO:0000313" key="2">
    <source>
        <dbReference type="Proteomes" id="UP000567067"/>
    </source>
</evidence>
<reference evidence="1 2" key="1">
    <citation type="submission" date="2020-08" db="EMBL/GenBank/DDBJ databases">
        <title>Genomic Encyclopedia of Type Strains, Phase III (KMG-III): the genomes of soil and plant-associated and newly described type strains.</title>
        <authorList>
            <person name="Whitman W."/>
        </authorList>
    </citation>
    <scope>NUCLEOTIDE SEQUENCE [LARGE SCALE GENOMIC DNA]</scope>
    <source>
        <strain evidence="1 2">CECT 8693</strain>
    </source>
</reference>
<comment type="caution">
    <text evidence="1">The sequence shown here is derived from an EMBL/GenBank/DDBJ whole genome shotgun (WGS) entry which is preliminary data.</text>
</comment>
<dbReference type="RefSeq" id="WP_182540671.1">
    <property type="nucleotide sequence ID" value="NZ_JACJIP010000076.1"/>
</dbReference>
<evidence type="ECO:0000313" key="1">
    <source>
        <dbReference type="EMBL" id="MBA9088838.1"/>
    </source>
</evidence>
<gene>
    <name evidence="1" type="ORF">FHR92_005383</name>
</gene>
<keyword evidence="2" id="KW-1185">Reference proteome</keyword>
<dbReference type="Proteomes" id="UP000567067">
    <property type="component" value="Unassembled WGS sequence"/>
</dbReference>